<evidence type="ECO:0000313" key="2">
    <source>
        <dbReference type="Proteomes" id="UP000030764"/>
    </source>
</evidence>
<dbReference type="EMBL" id="KL363241">
    <property type="protein sequence ID" value="KFD51272.1"/>
    <property type="molecule type" value="Genomic_DNA"/>
</dbReference>
<organism evidence="1 2">
    <name type="scientific">Trichuris suis</name>
    <name type="common">pig whipworm</name>
    <dbReference type="NCBI Taxonomy" id="68888"/>
    <lineage>
        <taxon>Eukaryota</taxon>
        <taxon>Metazoa</taxon>
        <taxon>Ecdysozoa</taxon>
        <taxon>Nematoda</taxon>
        <taxon>Enoplea</taxon>
        <taxon>Dorylaimia</taxon>
        <taxon>Trichinellida</taxon>
        <taxon>Trichuridae</taxon>
        <taxon>Trichuris</taxon>
    </lineage>
</organism>
<reference evidence="1 2" key="1">
    <citation type="journal article" date="2014" name="Nat. Genet.">
        <title>Genome and transcriptome of the porcine whipworm Trichuris suis.</title>
        <authorList>
            <person name="Jex A.R."/>
            <person name="Nejsum P."/>
            <person name="Schwarz E.M."/>
            <person name="Hu L."/>
            <person name="Young N.D."/>
            <person name="Hall R.S."/>
            <person name="Korhonen P.K."/>
            <person name="Liao S."/>
            <person name="Thamsborg S."/>
            <person name="Xia J."/>
            <person name="Xu P."/>
            <person name="Wang S."/>
            <person name="Scheerlinck J.P."/>
            <person name="Hofmann A."/>
            <person name="Sternberg P.W."/>
            <person name="Wang J."/>
            <person name="Gasser R.B."/>
        </authorList>
    </citation>
    <scope>NUCLEOTIDE SEQUENCE [LARGE SCALE GENOMIC DNA]</scope>
    <source>
        <strain evidence="1">DCEP-RM93M</strain>
    </source>
</reference>
<dbReference type="Proteomes" id="UP000030764">
    <property type="component" value="Unassembled WGS sequence"/>
</dbReference>
<name>A0A085M226_9BILA</name>
<sequence>MESRRKSNQDSNSDLPERATKCIQLLSLSSYIVAQENTGCLLTGSEFSCSSSVMGFPVVVDVCN</sequence>
<protein>
    <submittedName>
        <fullName evidence="1">Uncharacterized protein</fullName>
    </submittedName>
</protein>
<dbReference type="AlphaFoldDB" id="A0A085M226"/>
<accession>A0A085M226</accession>
<keyword evidence="2" id="KW-1185">Reference proteome</keyword>
<gene>
    <name evidence="1" type="ORF">M513_07872</name>
</gene>
<proteinExistence type="predicted"/>
<evidence type="ECO:0000313" key="1">
    <source>
        <dbReference type="EMBL" id="KFD51272.1"/>
    </source>
</evidence>